<dbReference type="EMBL" id="CAJHJT010000056">
    <property type="protein sequence ID" value="CAD7015030.1"/>
    <property type="molecule type" value="Genomic_DNA"/>
</dbReference>
<evidence type="ECO:0000313" key="1">
    <source>
        <dbReference type="EMBL" id="CAD7015030.1"/>
    </source>
</evidence>
<proteinExistence type="predicted"/>
<feature type="non-terminal residue" evidence="1">
    <location>
        <position position="80"/>
    </location>
</feature>
<protein>
    <submittedName>
        <fullName evidence="1">(Mediterranean fruit fly) hypothetical protein</fullName>
    </submittedName>
</protein>
<accession>A0A811VIB5</accession>
<organism evidence="1 2">
    <name type="scientific">Ceratitis capitata</name>
    <name type="common">Mediterranean fruit fly</name>
    <name type="synonym">Tephritis capitata</name>
    <dbReference type="NCBI Taxonomy" id="7213"/>
    <lineage>
        <taxon>Eukaryota</taxon>
        <taxon>Metazoa</taxon>
        <taxon>Ecdysozoa</taxon>
        <taxon>Arthropoda</taxon>
        <taxon>Hexapoda</taxon>
        <taxon>Insecta</taxon>
        <taxon>Pterygota</taxon>
        <taxon>Neoptera</taxon>
        <taxon>Endopterygota</taxon>
        <taxon>Diptera</taxon>
        <taxon>Brachycera</taxon>
        <taxon>Muscomorpha</taxon>
        <taxon>Tephritoidea</taxon>
        <taxon>Tephritidae</taxon>
        <taxon>Ceratitis</taxon>
        <taxon>Ceratitis</taxon>
    </lineage>
</organism>
<reference evidence="1" key="1">
    <citation type="submission" date="2020-11" db="EMBL/GenBank/DDBJ databases">
        <authorList>
            <person name="Whitehead M."/>
        </authorList>
    </citation>
    <scope>NUCLEOTIDE SEQUENCE</scope>
    <source>
        <strain evidence="1">EGII</strain>
    </source>
</reference>
<name>A0A811VIB5_CERCA</name>
<dbReference type="OrthoDB" id="5945655at2759"/>
<comment type="caution">
    <text evidence="1">The sequence shown here is derived from an EMBL/GenBank/DDBJ whole genome shotgun (WGS) entry which is preliminary data.</text>
</comment>
<evidence type="ECO:0000313" key="2">
    <source>
        <dbReference type="Proteomes" id="UP000606786"/>
    </source>
</evidence>
<gene>
    <name evidence="1" type="ORF">CCAP1982_LOCUS22987</name>
</gene>
<dbReference type="Proteomes" id="UP000606786">
    <property type="component" value="Unassembled WGS sequence"/>
</dbReference>
<sequence length="80" mass="9190">MEFLKRKHFSLWIITTFVLVAGVLDGCVGLQGVPTWITFTVKCKNVEEDDSKFVTAAWKKLRKKNNHKLLSNSLKPIWGK</sequence>
<dbReference type="AlphaFoldDB" id="A0A811VIB5"/>
<keyword evidence="2" id="KW-1185">Reference proteome</keyword>